<comment type="similarity">
    <text evidence="2">Belongs to the NOP14 family.</text>
</comment>
<dbReference type="GO" id="GO:0030692">
    <property type="term" value="C:Noc4p-Nop14p complex"/>
    <property type="evidence" value="ECO:0007669"/>
    <property type="project" value="TreeGrafter"/>
</dbReference>
<evidence type="ECO:0000256" key="6">
    <source>
        <dbReference type="ARBA" id="ARBA00024695"/>
    </source>
</evidence>
<dbReference type="EMBL" id="JASNWA010000003">
    <property type="protein sequence ID" value="KAK3178853.1"/>
    <property type="molecule type" value="Genomic_DNA"/>
</dbReference>
<dbReference type="GO" id="GO:0032040">
    <property type="term" value="C:small-subunit processome"/>
    <property type="evidence" value="ECO:0007669"/>
    <property type="project" value="InterPro"/>
</dbReference>
<name>A0AAD9ZIZ6_9LECA</name>
<evidence type="ECO:0000256" key="7">
    <source>
        <dbReference type="SAM" id="MobiDB-lite"/>
    </source>
</evidence>
<keyword evidence="3" id="KW-0690">Ribosome biogenesis</keyword>
<dbReference type="Pfam" id="PF04147">
    <property type="entry name" value="Nop14"/>
    <property type="match status" value="1"/>
</dbReference>
<evidence type="ECO:0000256" key="2">
    <source>
        <dbReference type="ARBA" id="ARBA00007466"/>
    </source>
</evidence>
<keyword evidence="5" id="KW-0539">Nucleus</keyword>
<keyword evidence="9" id="KW-1185">Reference proteome</keyword>
<evidence type="ECO:0000256" key="4">
    <source>
        <dbReference type="ARBA" id="ARBA00022552"/>
    </source>
</evidence>
<comment type="caution">
    <text evidence="8">The sequence shown here is derived from an EMBL/GenBank/DDBJ whole genome shotgun (WGS) entry which is preliminary data.</text>
</comment>
<feature type="compositionally biased region" description="Basic and acidic residues" evidence="7">
    <location>
        <begin position="893"/>
        <end position="905"/>
    </location>
</feature>
<comment type="subcellular location">
    <subcellularLocation>
        <location evidence="1">Nucleus</location>
        <location evidence="1">Nucleolus</location>
    </subcellularLocation>
</comment>
<feature type="compositionally biased region" description="Basic and acidic residues" evidence="7">
    <location>
        <begin position="130"/>
        <end position="144"/>
    </location>
</feature>
<feature type="region of interest" description="Disordered" evidence="7">
    <location>
        <begin position="117"/>
        <end position="447"/>
    </location>
</feature>
<dbReference type="AlphaFoldDB" id="A0AAD9ZIZ6"/>
<feature type="compositionally biased region" description="Acidic residues" evidence="7">
    <location>
        <begin position="426"/>
        <end position="447"/>
    </location>
</feature>
<protein>
    <recommendedName>
        <fullName evidence="10">Nop14-like protein</fullName>
    </recommendedName>
</protein>
<feature type="compositionally biased region" description="Basic and acidic residues" evidence="7">
    <location>
        <begin position="173"/>
        <end position="202"/>
    </location>
</feature>
<feature type="compositionally biased region" description="Acidic residues" evidence="7">
    <location>
        <begin position="153"/>
        <end position="162"/>
    </location>
</feature>
<evidence type="ECO:0000256" key="3">
    <source>
        <dbReference type="ARBA" id="ARBA00022517"/>
    </source>
</evidence>
<feature type="compositionally biased region" description="Acidic residues" evidence="7">
    <location>
        <begin position="377"/>
        <end position="388"/>
    </location>
</feature>
<evidence type="ECO:0000313" key="8">
    <source>
        <dbReference type="EMBL" id="KAK3178853.1"/>
    </source>
</evidence>
<dbReference type="PANTHER" id="PTHR23183:SF0">
    <property type="entry name" value="NUCLEOLAR PROTEIN 14"/>
    <property type="match status" value="1"/>
</dbReference>
<evidence type="ECO:0000256" key="5">
    <source>
        <dbReference type="ARBA" id="ARBA00023242"/>
    </source>
</evidence>
<proteinExistence type="inferred from homology"/>
<feature type="compositionally biased region" description="Basic and acidic residues" evidence="7">
    <location>
        <begin position="333"/>
        <end position="372"/>
    </location>
</feature>
<reference evidence="8" key="1">
    <citation type="submission" date="2022-11" db="EMBL/GenBank/DDBJ databases">
        <title>Chromosomal genome sequence assembly and mating type (MAT) locus characterization of the leprose asexual lichenized fungus Lepraria neglecta (Nyl.) Erichsen.</title>
        <authorList>
            <person name="Allen J.L."/>
            <person name="Pfeffer B."/>
        </authorList>
    </citation>
    <scope>NUCLEOTIDE SEQUENCE</scope>
    <source>
        <strain evidence="8">Allen 5258</strain>
    </source>
</reference>
<dbReference type="GO" id="GO:0030490">
    <property type="term" value="P:maturation of SSU-rRNA"/>
    <property type="evidence" value="ECO:0007669"/>
    <property type="project" value="TreeGrafter"/>
</dbReference>
<dbReference type="Proteomes" id="UP001276659">
    <property type="component" value="Unassembled WGS sequence"/>
</dbReference>
<sequence length="912" mass="103268">MPPSQLKRLKTSLRQQGVVGPQKSKKQRKQASKNGALKESRIQRNAALQGIREQFNPFEVKAASKAKYEIASNKTMGGRVAKGAISRPGVTKGLGEENRRKTLLVEMQRRKKVGGILDRRFGENDPTMTPEEKALERFVKEKQRGSKKGSLFDLEDADEDDELTHFGQSLSFDRPDKVDDFNEADLGRSDEDRADGFLEGRPQKRRRLSDTDATSEASLDEGANIRPEIRKSKKEVMEEVIAKSKLRKYERQQAKEDDDDLRAELDNGLPDLYALMRGTPRQAPPSPAPNASMNPDRLALLNGKERSQTDKEYDERLRQMAMDQRAKPTTRTLPEEEKLQQEATRLKELEEQRLRRMRGEPEESDSEAKEKVQGLNGDEDPERDEEDNFGLGSGLAGERQSRELGVEDEDEFVIEDNLIASGSELEMSDADESDEADDESSDDDDQEFVQGLLSKEDAGREGLSFSKDETGVARANGATGDLAYTYRCPETHDDVLEVTKAIAIEDLPTVVQRIRALYHPKLSSDNKAKLGKFATVLVDHISYLANQPEHPSFAVLEALIRHIHSLAKTFPEEIGCAFRSHLKVFHEERSTAPTPGDLIILTAIASIFPTSDHFHQVVTPAMLCMTRYLGQKIPQTLCDLATGTYFITLCLQYQRLSKRYIPEVVNHVLNTLWALSPGRTKQTRTGSFPHHGLPESLRLSSASPESRQLDFWDVIPGQDDDANESLKIALIDTHIALVDKMIDLWADKSAFCEAFATIYIKLQQLGQGSAFGSLNTTTRKSLHETSEKLNQHLQRSMAVRAPLRLHNHRPLAIKTSIPKFEESYNPDKHYDPDRDRAELSKLKAEHKREQKGALKELRKDANFIARESLREKKERDSAYEKKYKRLVAEIQGEEGREAKNYEREKRMRKGRK</sequence>
<organism evidence="8 9">
    <name type="scientific">Lepraria neglecta</name>
    <dbReference type="NCBI Taxonomy" id="209136"/>
    <lineage>
        <taxon>Eukaryota</taxon>
        <taxon>Fungi</taxon>
        <taxon>Dikarya</taxon>
        <taxon>Ascomycota</taxon>
        <taxon>Pezizomycotina</taxon>
        <taxon>Lecanoromycetes</taxon>
        <taxon>OSLEUM clade</taxon>
        <taxon>Lecanoromycetidae</taxon>
        <taxon>Lecanorales</taxon>
        <taxon>Lecanorineae</taxon>
        <taxon>Stereocaulaceae</taxon>
        <taxon>Lepraria</taxon>
    </lineage>
</organism>
<feature type="region of interest" description="Disordered" evidence="7">
    <location>
        <begin position="891"/>
        <end position="912"/>
    </location>
</feature>
<feature type="compositionally biased region" description="Basic and acidic residues" evidence="7">
    <location>
        <begin position="227"/>
        <end position="255"/>
    </location>
</feature>
<keyword evidence="4" id="KW-0698">rRNA processing</keyword>
<dbReference type="InterPro" id="IPR007276">
    <property type="entry name" value="Nop14"/>
</dbReference>
<comment type="function">
    <text evidence="6">Involved in nucleolar processing of pre-18S ribosomal RNA. Has a role in the nuclear export of 40S pre-ribosomal subunit to the cytoplasm.</text>
</comment>
<feature type="compositionally biased region" description="Basic and acidic residues" evidence="7">
    <location>
        <begin position="303"/>
        <end position="318"/>
    </location>
</feature>
<gene>
    <name evidence="8" type="ORF">OEA41_000990</name>
</gene>
<accession>A0AAD9ZIZ6</accession>
<dbReference type="PANTHER" id="PTHR23183">
    <property type="entry name" value="NOP14"/>
    <property type="match status" value="1"/>
</dbReference>
<evidence type="ECO:0000313" key="9">
    <source>
        <dbReference type="Proteomes" id="UP001276659"/>
    </source>
</evidence>
<feature type="region of interest" description="Disordered" evidence="7">
    <location>
        <begin position="1"/>
        <end position="41"/>
    </location>
</feature>
<evidence type="ECO:0000256" key="1">
    <source>
        <dbReference type="ARBA" id="ARBA00004604"/>
    </source>
</evidence>
<evidence type="ECO:0008006" key="10">
    <source>
        <dbReference type="Google" id="ProtNLM"/>
    </source>
</evidence>